<keyword evidence="2" id="KW-1133">Transmembrane helix</keyword>
<feature type="transmembrane region" description="Helical" evidence="2">
    <location>
        <begin position="60"/>
        <end position="80"/>
    </location>
</feature>
<dbReference type="EMBL" id="MHQT01000024">
    <property type="protein sequence ID" value="OHA09503.1"/>
    <property type="molecule type" value="Genomic_DNA"/>
</dbReference>
<comment type="caution">
    <text evidence="3">The sequence shown here is derived from an EMBL/GenBank/DDBJ whole genome shotgun (WGS) entry which is preliminary data.</text>
</comment>
<keyword evidence="2" id="KW-0472">Membrane</keyword>
<sequence>MTNDEFIEKESDTNELVGVVMREMGSRRDAPRPVKRRSASAWGTRPRRQGGQAVFVRETVALGAVGAVALGMLAAIAVGCPRMGMVHLLGCVRQIRPVEPRL</sequence>
<evidence type="ECO:0000256" key="2">
    <source>
        <dbReference type="SAM" id="Phobius"/>
    </source>
</evidence>
<proteinExistence type="predicted"/>
<dbReference type="Proteomes" id="UP000178977">
    <property type="component" value="Unassembled WGS sequence"/>
</dbReference>
<gene>
    <name evidence="3" type="ORF">A3A44_02980</name>
</gene>
<keyword evidence="2" id="KW-0812">Transmembrane</keyword>
<protein>
    <submittedName>
        <fullName evidence="3">Uncharacterized protein</fullName>
    </submittedName>
</protein>
<evidence type="ECO:0000313" key="4">
    <source>
        <dbReference type="Proteomes" id="UP000178977"/>
    </source>
</evidence>
<dbReference type="STRING" id="1802281.A3A44_02980"/>
<accession>A0A1G2LCY6</accession>
<name>A0A1G2LCY6_9BACT</name>
<reference evidence="3 4" key="1">
    <citation type="journal article" date="2016" name="Nat. Commun.">
        <title>Thousands of microbial genomes shed light on interconnected biogeochemical processes in an aquifer system.</title>
        <authorList>
            <person name="Anantharaman K."/>
            <person name="Brown C.T."/>
            <person name="Hug L.A."/>
            <person name="Sharon I."/>
            <person name="Castelle C.J."/>
            <person name="Probst A.J."/>
            <person name="Thomas B.C."/>
            <person name="Singh A."/>
            <person name="Wilkins M.J."/>
            <person name="Karaoz U."/>
            <person name="Brodie E.L."/>
            <person name="Williams K.H."/>
            <person name="Hubbard S.S."/>
            <person name="Banfield J.F."/>
        </authorList>
    </citation>
    <scope>NUCLEOTIDE SEQUENCE [LARGE SCALE GENOMIC DNA]</scope>
</reference>
<feature type="region of interest" description="Disordered" evidence="1">
    <location>
        <begin position="25"/>
        <end position="49"/>
    </location>
</feature>
<evidence type="ECO:0000256" key="1">
    <source>
        <dbReference type="SAM" id="MobiDB-lite"/>
    </source>
</evidence>
<evidence type="ECO:0000313" key="3">
    <source>
        <dbReference type="EMBL" id="OHA09503.1"/>
    </source>
</evidence>
<organism evidence="3 4">
    <name type="scientific">Candidatus Sungbacteria bacterium RIFCSPLOWO2_01_FULL_60_25</name>
    <dbReference type="NCBI Taxonomy" id="1802281"/>
    <lineage>
        <taxon>Bacteria</taxon>
        <taxon>Candidatus Sungiibacteriota</taxon>
    </lineage>
</organism>
<dbReference type="AlphaFoldDB" id="A0A1G2LCY6"/>